<proteinExistence type="predicted"/>
<reference evidence="1 2" key="1">
    <citation type="submission" date="2018-01" db="EMBL/GenBank/DDBJ databases">
        <title>Complete genome sequence of Flavivirga eckloniae ECD14 isolated from seaweed Ecklonia cava.</title>
        <authorList>
            <person name="Lee J.H."/>
            <person name="Baik K.S."/>
            <person name="Seong C.N."/>
        </authorList>
    </citation>
    <scope>NUCLEOTIDE SEQUENCE [LARGE SCALE GENOMIC DNA]</scope>
    <source>
        <strain evidence="1 2">ECD14</strain>
    </source>
</reference>
<dbReference type="Proteomes" id="UP000235826">
    <property type="component" value="Chromosome"/>
</dbReference>
<keyword evidence="2" id="KW-1185">Reference proteome</keyword>
<name>A0A2K9PV74_9FLAO</name>
<accession>A0A2K9PV74</accession>
<evidence type="ECO:0000313" key="1">
    <source>
        <dbReference type="EMBL" id="AUP80970.1"/>
    </source>
</evidence>
<dbReference type="KEGG" id="fek:C1H87_20545"/>
<protein>
    <submittedName>
        <fullName evidence="1">Uncharacterized protein</fullName>
    </submittedName>
</protein>
<dbReference type="EMBL" id="CP025791">
    <property type="protein sequence ID" value="AUP80970.1"/>
    <property type="molecule type" value="Genomic_DNA"/>
</dbReference>
<dbReference type="OrthoDB" id="893411at2"/>
<sequence length="150" mass="17276">MNNWHPELIPIMREEDYHTHYLGETENGNLFFGYETFVFSNGVPGADWENNRFEYALVYLFDKNGNHLETKHKLAGKTSEISIGKTSKLLNELLVDLGRLQFKDIKVKPFKSIIDGIEFGLIPNEKCEMIELQPSSTIAFGEPWNGEYDT</sequence>
<organism evidence="1 2">
    <name type="scientific">Flavivirga eckloniae</name>
    <dbReference type="NCBI Taxonomy" id="1803846"/>
    <lineage>
        <taxon>Bacteria</taxon>
        <taxon>Pseudomonadati</taxon>
        <taxon>Bacteroidota</taxon>
        <taxon>Flavobacteriia</taxon>
        <taxon>Flavobacteriales</taxon>
        <taxon>Flavobacteriaceae</taxon>
        <taxon>Flavivirga</taxon>
    </lineage>
</organism>
<dbReference type="RefSeq" id="WP_102757613.1">
    <property type="nucleotide sequence ID" value="NZ_CP025791.1"/>
</dbReference>
<dbReference type="AlphaFoldDB" id="A0A2K9PV74"/>
<evidence type="ECO:0000313" key="2">
    <source>
        <dbReference type="Proteomes" id="UP000235826"/>
    </source>
</evidence>
<gene>
    <name evidence="1" type="ORF">C1H87_20545</name>
</gene>